<dbReference type="FunFam" id="3.50.7.10:FF:000001">
    <property type="entry name" value="60 kDa chaperonin"/>
    <property type="match status" value="1"/>
</dbReference>
<dbReference type="EMBL" id="JARAOO010000012">
    <property type="protein sequence ID" value="KAJ7947850.1"/>
    <property type="molecule type" value="Genomic_DNA"/>
</dbReference>
<dbReference type="SUPFAM" id="SSF52029">
    <property type="entry name" value="GroEL apical domain-like"/>
    <property type="match status" value="1"/>
</dbReference>
<protein>
    <submittedName>
        <fullName evidence="7">RuBisCO large subunit-binding protein subunit alpha, chloroplastic</fullName>
    </submittedName>
</protein>
<keyword evidence="3" id="KW-0067">ATP-binding</keyword>
<feature type="coiled-coil region" evidence="6">
    <location>
        <begin position="375"/>
        <end position="402"/>
    </location>
</feature>
<gene>
    <name evidence="7" type="ORF">O6P43_028404</name>
</gene>
<dbReference type="NCBIfam" id="NF009488">
    <property type="entry name" value="PRK12850.1"/>
    <property type="match status" value="1"/>
</dbReference>
<dbReference type="CDD" id="cd03344">
    <property type="entry name" value="GroEL"/>
    <property type="match status" value="1"/>
</dbReference>
<sequence>MASANAISTAAMLCSPKQSLGRRVNQKQNNRLNYRQSPSRFVVRASAKEIAFDQISRKALQAGIDKLADAVGLTLGPRGRNVVLDEFGSPKVVNDGVTIARAIELADAMENAGAALIREVASKTNDSAGDGTTTASIIAREIIKLGLLSVTSGANPVSIKKGIDKTVQGLVEELEKKARAIKGREDIQAIASISAGNDELIGSMIADAIDKVGPDGVLSIESSSSFETTVEVEEGMEIDRGYVSPQFVTNQEKLIVEFENARVLVTDQKISAIKDIIPLLEKTTQLRAPLLIIAEDVTGEALATLVVNKLRGILNVAAIKAPGFGERRKALLQDIAILTGAEFQASELGLLVENTTVEQLGLARKVTISKDSTTIIADAATKDELQARIAQLKRELAETDSVYDSEKLAERIAKLSGGVAVIKVGAATETELEDRKLRIEDAKNATFAAIEEGIVPGGGAALVHLSTLVPAIKDRIEDSEERLGADIVQKALIAPASLIAQNAGIEGEVVVDKIRDSNWELGYNALTDKYENLVEAGVIDPAKVTRCALQNAASVAGMVLTTQAIVVEKSKPKTPVGASPQGLAV</sequence>
<dbReference type="KEGG" id="qsa:O6P43_028404"/>
<keyword evidence="6" id="KW-0175">Coiled coil</keyword>
<evidence type="ECO:0000256" key="3">
    <source>
        <dbReference type="ARBA" id="ARBA00022840"/>
    </source>
</evidence>
<proteinExistence type="inferred from homology"/>
<dbReference type="AlphaFoldDB" id="A0AAD7PAL7"/>
<dbReference type="HAMAP" id="MF_00600">
    <property type="entry name" value="CH60"/>
    <property type="match status" value="1"/>
</dbReference>
<dbReference type="InterPro" id="IPR001844">
    <property type="entry name" value="Cpn60/GroEL"/>
</dbReference>
<dbReference type="NCBIfam" id="NF009487">
    <property type="entry name" value="PRK12849.1"/>
    <property type="match status" value="1"/>
</dbReference>
<evidence type="ECO:0000313" key="7">
    <source>
        <dbReference type="EMBL" id="KAJ7947850.1"/>
    </source>
</evidence>
<name>A0AAD7PAL7_QUISA</name>
<evidence type="ECO:0000256" key="1">
    <source>
        <dbReference type="ARBA" id="ARBA00006607"/>
    </source>
</evidence>
<dbReference type="InterPro" id="IPR002423">
    <property type="entry name" value="Cpn60/GroEL/TCP-1"/>
</dbReference>
<dbReference type="SUPFAM" id="SSF48592">
    <property type="entry name" value="GroEL equatorial domain-like"/>
    <property type="match status" value="1"/>
</dbReference>
<organism evidence="7 8">
    <name type="scientific">Quillaja saponaria</name>
    <name type="common">Soap bark tree</name>
    <dbReference type="NCBI Taxonomy" id="32244"/>
    <lineage>
        <taxon>Eukaryota</taxon>
        <taxon>Viridiplantae</taxon>
        <taxon>Streptophyta</taxon>
        <taxon>Embryophyta</taxon>
        <taxon>Tracheophyta</taxon>
        <taxon>Spermatophyta</taxon>
        <taxon>Magnoliopsida</taxon>
        <taxon>eudicotyledons</taxon>
        <taxon>Gunneridae</taxon>
        <taxon>Pentapetalae</taxon>
        <taxon>rosids</taxon>
        <taxon>fabids</taxon>
        <taxon>Fabales</taxon>
        <taxon>Quillajaceae</taxon>
        <taxon>Quillaja</taxon>
    </lineage>
</organism>
<evidence type="ECO:0000313" key="8">
    <source>
        <dbReference type="Proteomes" id="UP001163823"/>
    </source>
</evidence>
<dbReference type="Gene3D" id="1.10.560.10">
    <property type="entry name" value="GroEL-like equatorial domain"/>
    <property type="match status" value="1"/>
</dbReference>
<dbReference type="Gene3D" id="3.50.7.10">
    <property type="entry name" value="GroEL"/>
    <property type="match status" value="1"/>
</dbReference>
<dbReference type="NCBIfam" id="NF000592">
    <property type="entry name" value="PRK00013.1"/>
    <property type="match status" value="1"/>
</dbReference>
<dbReference type="GO" id="GO:0005524">
    <property type="term" value="F:ATP binding"/>
    <property type="evidence" value="ECO:0007669"/>
    <property type="project" value="UniProtKB-KW"/>
</dbReference>
<accession>A0AAD7PAL7</accession>
<evidence type="ECO:0000256" key="2">
    <source>
        <dbReference type="ARBA" id="ARBA00022741"/>
    </source>
</evidence>
<dbReference type="PANTHER" id="PTHR45633">
    <property type="entry name" value="60 KDA HEAT SHOCK PROTEIN, MITOCHONDRIAL"/>
    <property type="match status" value="1"/>
</dbReference>
<reference evidence="7" key="1">
    <citation type="journal article" date="2023" name="Science">
        <title>Elucidation of the pathway for biosynthesis of saponin adjuvants from the soapbark tree.</title>
        <authorList>
            <person name="Reed J."/>
            <person name="Orme A."/>
            <person name="El-Demerdash A."/>
            <person name="Owen C."/>
            <person name="Martin L.B.B."/>
            <person name="Misra R.C."/>
            <person name="Kikuchi S."/>
            <person name="Rejzek M."/>
            <person name="Martin A.C."/>
            <person name="Harkess A."/>
            <person name="Leebens-Mack J."/>
            <person name="Louveau T."/>
            <person name="Stephenson M.J."/>
            <person name="Osbourn A."/>
        </authorList>
    </citation>
    <scope>NUCLEOTIDE SEQUENCE</scope>
    <source>
        <strain evidence="7">S10</strain>
    </source>
</reference>
<evidence type="ECO:0000256" key="4">
    <source>
        <dbReference type="ARBA" id="ARBA00023186"/>
    </source>
</evidence>
<keyword evidence="4" id="KW-0143">Chaperone</keyword>
<dbReference type="PROSITE" id="PS00296">
    <property type="entry name" value="CHAPERONINS_CPN60"/>
    <property type="match status" value="1"/>
</dbReference>
<comment type="caution">
    <text evidence="7">The sequence shown here is derived from an EMBL/GenBank/DDBJ whole genome shotgun (WGS) entry which is preliminary data.</text>
</comment>
<dbReference type="InterPro" id="IPR027413">
    <property type="entry name" value="GROEL-like_equatorial_sf"/>
</dbReference>
<dbReference type="GO" id="GO:0042026">
    <property type="term" value="P:protein refolding"/>
    <property type="evidence" value="ECO:0007669"/>
    <property type="project" value="InterPro"/>
</dbReference>
<dbReference type="NCBIfam" id="NF009489">
    <property type="entry name" value="PRK12851.1"/>
    <property type="match status" value="1"/>
</dbReference>
<comment type="similarity">
    <text evidence="1 5">Belongs to the chaperonin (HSP60) family.</text>
</comment>
<evidence type="ECO:0000256" key="5">
    <source>
        <dbReference type="RuleBase" id="RU000418"/>
    </source>
</evidence>
<dbReference type="SUPFAM" id="SSF54849">
    <property type="entry name" value="GroEL-intermediate domain like"/>
    <property type="match status" value="2"/>
</dbReference>
<dbReference type="Pfam" id="PF00118">
    <property type="entry name" value="Cpn60_TCP1"/>
    <property type="match status" value="1"/>
</dbReference>
<keyword evidence="2" id="KW-0547">Nucleotide-binding</keyword>
<dbReference type="PRINTS" id="PR00298">
    <property type="entry name" value="CHAPERONIN60"/>
</dbReference>
<dbReference type="GO" id="GO:0140662">
    <property type="term" value="F:ATP-dependent protein folding chaperone"/>
    <property type="evidence" value="ECO:0007669"/>
    <property type="project" value="InterPro"/>
</dbReference>
<dbReference type="NCBIfam" id="TIGR02348">
    <property type="entry name" value="GroEL"/>
    <property type="match status" value="1"/>
</dbReference>
<dbReference type="InterPro" id="IPR027410">
    <property type="entry name" value="TCP-1-like_intermed_sf"/>
</dbReference>
<dbReference type="Proteomes" id="UP001163823">
    <property type="component" value="Chromosome 12"/>
</dbReference>
<evidence type="ECO:0000256" key="6">
    <source>
        <dbReference type="SAM" id="Coils"/>
    </source>
</evidence>
<dbReference type="Gene3D" id="3.30.260.10">
    <property type="entry name" value="TCP-1-like chaperonin intermediate domain"/>
    <property type="match status" value="1"/>
</dbReference>
<dbReference type="InterPro" id="IPR027409">
    <property type="entry name" value="GroEL-like_apical_dom_sf"/>
</dbReference>
<dbReference type="InterPro" id="IPR018370">
    <property type="entry name" value="Chaperonin_Cpn60_CS"/>
</dbReference>
<keyword evidence="8" id="KW-1185">Reference proteome</keyword>